<comment type="subcellular location">
    <subcellularLocation>
        <location evidence="1">Membrane</location>
    </subcellularLocation>
    <subcellularLocation>
        <location evidence="2">Secreted</location>
    </subcellularLocation>
</comment>
<dbReference type="KEGG" id="bgt:106078647"/>
<evidence type="ECO:0000256" key="2">
    <source>
        <dbReference type="ARBA" id="ARBA00004613"/>
    </source>
</evidence>
<keyword evidence="6" id="KW-0732">Signal</keyword>
<protein>
    <recommendedName>
        <fullName evidence="7">MACPF domain-containing protein</fullName>
    </recommendedName>
</protein>
<evidence type="ECO:0000256" key="4">
    <source>
        <dbReference type="ARBA" id="ARBA00023136"/>
    </source>
</evidence>
<dbReference type="VEuPathDB" id="VectorBase:BGLAX_028960"/>
<organism evidence="8 9">
    <name type="scientific">Biomphalaria glabrata</name>
    <name type="common">Bloodfluke planorb</name>
    <name type="synonym">Freshwater snail</name>
    <dbReference type="NCBI Taxonomy" id="6526"/>
    <lineage>
        <taxon>Eukaryota</taxon>
        <taxon>Metazoa</taxon>
        <taxon>Spiralia</taxon>
        <taxon>Lophotrochozoa</taxon>
        <taxon>Mollusca</taxon>
        <taxon>Gastropoda</taxon>
        <taxon>Heterobranchia</taxon>
        <taxon>Euthyneura</taxon>
        <taxon>Panpulmonata</taxon>
        <taxon>Hygrophila</taxon>
        <taxon>Lymnaeoidea</taxon>
        <taxon>Planorbidae</taxon>
        <taxon>Biomphalaria</taxon>
    </lineage>
</organism>
<dbReference type="VEuPathDB" id="VectorBase:BGLB026475"/>
<dbReference type="AlphaFoldDB" id="A0A2C9L314"/>
<name>A0A2C9L314_BIOGL</name>
<reference evidence="8" key="1">
    <citation type="submission" date="2020-05" db="UniProtKB">
        <authorList>
            <consortium name="EnsemblMetazoa"/>
        </authorList>
    </citation>
    <scope>IDENTIFICATION</scope>
    <source>
        <strain evidence="8">BB02</strain>
    </source>
</reference>
<feature type="chain" id="PRO_5012112680" description="MACPF domain-containing protein" evidence="6">
    <location>
        <begin position="24"/>
        <end position="576"/>
    </location>
</feature>
<feature type="domain" description="MACPF" evidence="7">
    <location>
        <begin position="19"/>
        <end position="341"/>
    </location>
</feature>
<dbReference type="InterPro" id="IPR020864">
    <property type="entry name" value="MACPF"/>
</dbReference>
<evidence type="ECO:0000259" key="7">
    <source>
        <dbReference type="PROSITE" id="PS51412"/>
    </source>
</evidence>
<dbReference type="GO" id="GO:0005576">
    <property type="term" value="C:extracellular region"/>
    <property type="evidence" value="ECO:0007669"/>
    <property type="project" value="UniProtKB-SubCell"/>
</dbReference>
<keyword evidence="5" id="KW-1015">Disulfide bond</keyword>
<dbReference type="PROSITE" id="PS51412">
    <property type="entry name" value="MACPF_2"/>
    <property type="match status" value="1"/>
</dbReference>
<evidence type="ECO:0000313" key="8">
    <source>
        <dbReference type="EnsemblMetazoa" id="BGLB026475-PA"/>
    </source>
</evidence>
<gene>
    <name evidence="8" type="primary">106078647</name>
</gene>
<sequence length="576" mass="64779">MLDPRVTATCWMVFSFLIKFATAKQCTNPPPGIHKMVRGVDITRLDLVPLEDSGNDGFMSPVLNFTCDETRTWKTPEGKEYQLPDQIWHLSSHPGGWLSADVHLYKSYDDVRKSLSAEVGLSGTLWKFAFSSSNSFKKMQNTISNSSRYISDLGTFESALKAEFKPSWVVGMDVYAQKFVDNFLTGTFEANPSGYNRFITNFGTHYFTRGNFGGFIRDVIETRSDYFYSRSDREVESNAKASFLNVMSVTGSFGSSSQRVDQNFTNASTHIVRYYGGNTNLLAQNGVSEWQTTVDLDPWLFSGELKPISDLISDETKKQSMERAVENYVLKSYLGELERIVASARSKANDPVLNGLEARVIKMKNVPVLNLEDVETLSGDIQNEITAPTWFTMNTKLCFKWWATHIGTQCGGGADSLLCATPNSMTPFYQDNTDDRAGGCWMQWSIHSNGYPSWFEDVQICYKWEGDKSFCGGGADNLLCSGINNFTLKYLDDTDDRKGGCIMSWKLVVPDSVPLWMKLVNLCFFWYPDGTAGQCGHASSRRLCAVANQWTEKFMDDTDDQVGGCRMSWGLKLMFQ</sequence>
<keyword evidence="4" id="KW-0472">Membrane</keyword>
<dbReference type="EnsemblMetazoa" id="BGLB026475-RA">
    <property type="protein sequence ID" value="BGLB026475-PA"/>
    <property type="gene ID" value="BGLB026475"/>
</dbReference>
<keyword evidence="3" id="KW-0964">Secreted</keyword>
<dbReference type="PROSITE" id="PS00279">
    <property type="entry name" value="MACPF_1"/>
    <property type="match status" value="1"/>
</dbReference>
<dbReference type="Proteomes" id="UP000076420">
    <property type="component" value="Unassembled WGS sequence"/>
</dbReference>
<dbReference type="GO" id="GO:0016020">
    <property type="term" value="C:membrane"/>
    <property type="evidence" value="ECO:0007669"/>
    <property type="project" value="UniProtKB-SubCell"/>
</dbReference>
<evidence type="ECO:0000256" key="3">
    <source>
        <dbReference type="ARBA" id="ARBA00022525"/>
    </source>
</evidence>
<evidence type="ECO:0000256" key="1">
    <source>
        <dbReference type="ARBA" id="ARBA00004370"/>
    </source>
</evidence>
<evidence type="ECO:0000313" key="9">
    <source>
        <dbReference type="Proteomes" id="UP000076420"/>
    </source>
</evidence>
<proteinExistence type="predicted"/>
<dbReference type="Pfam" id="PF01823">
    <property type="entry name" value="MACPF"/>
    <property type="match status" value="1"/>
</dbReference>
<evidence type="ECO:0000256" key="6">
    <source>
        <dbReference type="SAM" id="SignalP"/>
    </source>
</evidence>
<accession>A0A2C9L314</accession>
<dbReference type="InterPro" id="IPR020863">
    <property type="entry name" value="MACPF_CS"/>
</dbReference>
<feature type="signal peptide" evidence="6">
    <location>
        <begin position="1"/>
        <end position="23"/>
    </location>
</feature>
<dbReference type="OrthoDB" id="6154128at2759"/>
<evidence type="ECO:0000256" key="5">
    <source>
        <dbReference type="ARBA" id="ARBA00023157"/>
    </source>
</evidence>